<comment type="pathway">
    <text evidence="1">Cofactor biosynthesis; thiamine diphosphate biosynthesis.</text>
</comment>
<evidence type="ECO:0000256" key="3">
    <source>
        <dbReference type="ARBA" id="ARBA00022679"/>
    </source>
</evidence>
<dbReference type="EMBL" id="DTGG01000093">
    <property type="protein sequence ID" value="HFZ09080.1"/>
    <property type="molecule type" value="Genomic_DNA"/>
</dbReference>
<comment type="caution">
    <text evidence="8">The sequence shown here is derived from an EMBL/GenBank/DDBJ whole genome shotgun (WGS) entry which is preliminary data.</text>
</comment>
<reference evidence="8" key="1">
    <citation type="journal article" date="2020" name="mSystems">
        <title>Genome- and Community-Level Interaction Insights into Carbon Utilization and Element Cycling Functions of Hydrothermarchaeota in Hydrothermal Sediment.</title>
        <authorList>
            <person name="Zhou Z."/>
            <person name="Liu Y."/>
            <person name="Xu W."/>
            <person name="Pan J."/>
            <person name="Luo Z.H."/>
            <person name="Li M."/>
        </authorList>
    </citation>
    <scope>NUCLEOTIDE SEQUENCE [LARGE SCALE GENOMIC DNA]</scope>
    <source>
        <strain evidence="8">SpSt-757</strain>
    </source>
</reference>
<evidence type="ECO:0000256" key="1">
    <source>
        <dbReference type="ARBA" id="ARBA00004948"/>
    </source>
</evidence>
<dbReference type="GO" id="GO:0005524">
    <property type="term" value="F:ATP binding"/>
    <property type="evidence" value="ECO:0007669"/>
    <property type="project" value="UniProtKB-KW"/>
</dbReference>
<evidence type="ECO:0000256" key="5">
    <source>
        <dbReference type="ARBA" id="ARBA00022777"/>
    </source>
</evidence>
<keyword evidence="4" id="KW-0547">Nucleotide-binding</keyword>
<proteinExistence type="predicted"/>
<dbReference type="GO" id="GO:0005829">
    <property type="term" value="C:cytosol"/>
    <property type="evidence" value="ECO:0007669"/>
    <property type="project" value="TreeGrafter"/>
</dbReference>
<keyword evidence="5 8" id="KW-0418">Kinase</keyword>
<dbReference type="GO" id="GO:0009228">
    <property type="term" value="P:thiamine biosynthetic process"/>
    <property type="evidence" value="ECO:0007669"/>
    <property type="project" value="InterPro"/>
</dbReference>
<evidence type="ECO:0000256" key="2">
    <source>
        <dbReference type="ARBA" id="ARBA00012135"/>
    </source>
</evidence>
<evidence type="ECO:0000313" key="8">
    <source>
        <dbReference type="EMBL" id="HFZ09080.1"/>
    </source>
</evidence>
<organism evidence="8">
    <name type="scientific">candidate division CPR3 bacterium</name>
    <dbReference type="NCBI Taxonomy" id="2268181"/>
    <lineage>
        <taxon>Bacteria</taxon>
        <taxon>Bacteria division CPR3</taxon>
    </lineage>
</organism>
<dbReference type="CDD" id="cd01169">
    <property type="entry name" value="HMPP_kinase"/>
    <property type="match status" value="1"/>
</dbReference>
<keyword evidence="6" id="KW-0067">ATP-binding</keyword>
<accession>A0A7V3JA08</accession>
<keyword evidence="3 8" id="KW-0808">Transferase</keyword>
<sequence>MKPYKGIALTIAGSDSGGGAGIQADLKTFEAFDVYGMSVITALTAQNTYSVTGIYPVTPEFVKLQIETVFEDIVPGAVKTGMLFTKEIIEVVAECMRKYNVEKLVVDPVMVAKSGAKLLRDDVIDALVKTLLPTAFLVTPNIPEAEIIAEMKISSEKDMIKAGEKILSKGPQWVLVKGGHLDSEEVIDILVGKEGHFKFKDEKIQTTSTHGTGCTLSSAIAALLSMNYSVQKAVCIAKKYIHQAIKNAPPIGHGHGPLRHKIEIEFESTCF</sequence>
<dbReference type="PANTHER" id="PTHR20858:SF17">
    <property type="entry name" value="HYDROXYMETHYLPYRIMIDINE_PHOSPHOMETHYLPYRIMIDINE KINASE THI20-RELATED"/>
    <property type="match status" value="1"/>
</dbReference>
<protein>
    <recommendedName>
        <fullName evidence="2">hydroxymethylpyrimidine kinase</fullName>
        <ecNumber evidence="2">2.7.1.49</ecNumber>
    </recommendedName>
</protein>
<dbReference type="GO" id="GO:0008972">
    <property type="term" value="F:phosphomethylpyrimidine kinase activity"/>
    <property type="evidence" value="ECO:0007669"/>
    <property type="project" value="InterPro"/>
</dbReference>
<dbReference type="InterPro" id="IPR004399">
    <property type="entry name" value="HMP/HMP-P_kinase_dom"/>
</dbReference>
<dbReference type="EC" id="2.7.1.49" evidence="2"/>
<dbReference type="Pfam" id="PF08543">
    <property type="entry name" value="Phos_pyr_kin"/>
    <property type="match status" value="1"/>
</dbReference>
<gene>
    <name evidence="8" type="primary">thiD</name>
    <name evidence="8" type="ORF">ENV41_02990</name>
</gene>
<dbReference type="GO" id="GO:0008902">
    <property type="term" value="F:hydroxymethylpyrimidine kinase activity"/>
    <property type="evidence" value="ECO:0007669"/>
    <property type="project" value="UniProtKB-EC"/>
</dbReference>
<evidence type="ECO:0000256" key="6">
    <source>
        <dbReference type="ARBA" id="ARBA00022840"/>
    </source>
</evidence>
<feature type="domain" description="Pyridoxamine kinase/Phosphomethylpyrimidine kinase" evidence="7">
    <location>
        <begin position="15"/>
        <end position="258"/>
    </location>
</feature>
<dbReference type="InterPro" id="IPR029056">
    <property type="entry name" value="Ribokinase-like"/>
</dbReference>
<dbReference type="AlphaFoldDB" id="A0A7V3JA08"/>
<dbReference type="FunFam" id="3.40.1190.20:FF:000003">
    <property type="entry name" value="Phosphomethylpyrimidine kinase ThiD"/>
    <property type="match status" value="1"/>
</dbReference>
<dbReference type="PANTHER" id="PTHR20858">
    <property type="entry name" value="PHOSPHOMETHYLPYRIMIDINE KINASE"/>
    <property type="match status" value="1"/>
</dbReference>
<name>A0A7V3JA08_UNCC3</name>
<dbReference type="SUPFAM" id="SSF53613">
    <property type="entry name" value="Ribokinase-like"/>
    <property type="match status" value="1"/>
</dbReference>
<dbReference type="NCBIfam" id="TIGR00097">
    <property type="entry name" value="HMP-P_kinase"/>
    <property type="match status" value="1"/>
</dbReference>
<dbReference type="Gene3D" id="3.40.1190.20">
    <property type="match status" value="1"/>
</dbReference>
<evidence type="ECO:0000259" key="7">
    <source>
        <dbReference type="Pfam" id="PF08543"/>
    </source>
</evidence>
<dbReference type="InterPro" id="IPR013749">
    <property type="entry name" value="PM/HMP-P_kinase-1"/>
</dbReference>
<evidence type="ECO:0000256" key="4">
    <source>
        <dbReference type="ARBA" id="ARBA00022741"/>
    </source>
</evidence>